<feature type="compositionally biased region" description="Low complexity" evidence="1">
    <location>
        <begin position="248"/>
        <end position="297"/>
    </location>
</feature>
<dbReference type="Pfam" id="PF13908">
    <property type="entry name" value="Shisa_N"/>
    <property type="match status" value="1"/>
</dbReference>
<accession>A0A813WMV1</accession>
<evidence type="ECO:0000313" key="7">
    <source>
        <dbReference type="Proteomes" id="UP000663870"/>
    </source>
</evidence>
<feature type="transmembrane region" description="Helical" evidence="2">
    <location>
        <begin position="78"/>
        <end position="96"/>
    </location>
</feature>
<organism evidence="4 6">
    <name type="scientific">Rotaria sordida</name>
    <dbReference type="NCBI Taxonomy" id="392033"/>
    <lineage>
        <taxon>Eukaryota</taxon>
        <taxon>Metazoa</taxon>
        <taxon>Spiralia</taxon>
        <taxon>Gnathifera</taxon>
        <taxon>Rotifera</taxon>
        <taxon>Eurotatoria</taxon>
        <taxon>Bdelloidea</taxon>
        <taxon>Philodinida</taxon>
        <taxon>Philodinidae</taxon>
        <taxon>Rotaria</taxon>
    </lineage>
</organism>
<gene>
    <name evidence="5" type="ORF">JXQ802_LOCUS9314</name>
    <name evidence="4" type="ORF">PYM288_LOCUS7417</name>
</gene>
<feature type="compositionally biased region" description="Pro residues" evidence="1">
    <location>
        <begin position="218"/>
        <end position="234"/>
    </location>
</feature>
<name>A0A813WMV1_9BILA</name>
<feature type="region of interest" description="Disordered" evidence="1">
    <location>
        <begin position="32"/>
        <end position="53"/>
    </location>
</feature>
<keyword evidence="7" id="KW-1185">Reference proteome</keyword>
<comment type="caution">
    <text evidence="4">The sequence shown here is derived from an EMBL/GenBank/DDBJ whole genome shotgun (WGS) entry which is preliminary data.</text>
</comment>
<dbReference type="EMBL" id="CAJNOL010000170">
    <property type="protein sequence ID" value="CAF0904377.1"/>
    <property type="molecule type" value="Genomic_DNA"/>
</dbReference>
<evidence type="ECO:0000256" key="1">
    <source>
        <dbReference type="SAM" id="MobiDB-lite"/>
    </source>
</evidence>
<evidence type="ECO:0000313" key="6">
    <source>
        <dbReference type="Proteomes" id="UP000663854"/>
    </source>
</evidence>
<evidence type="ECO:0000259" key="3">
    <source>
        <dbReference type="Pfam" id="PF13908"/>
    </source>
</evidence>
<protein>
    <recommendedName>
        <fullName evidence="3">Shisa N-terminal domain-containing protein</fullName>
    </recommendedName>
</protein>
<feature type="transmembrane region" description="Helical" evidence="2">
    <location>
        <begin position="6"/>
        <end position="23"/>
    </location>
</feature>
<keyword evidence="2" id="KW-0472">Membrane</keyword>
<feature type="region of interest" description="Disordered" evidence="1">
    <location>
        <begin position="196"/>
        <end position="327"/>
    </location>
</feature>
<sequence>MRDNHLFRWFYILFIISFLFSSCTDGKGFGGGRGGGGRGGGSRGGGSWGGSKGSGTYGGSSGYSNVNKGRSGSRFKSNAMSFGAGALGGIAAYSLMRSMSHSYHGGPGYYEPGYGTGETCVNNEDMNGTRFGQFRCPLNGFPREAKYCCGEYGKQYCCIREDNSGPFRGASNFGWILLLIIIVVIVIVLFTRRNRQRRKDDVMVPTEPPIEEQQGPPFYHPPPPPMGYPPPPTGNPYAVPPQNYDGNYPSYPQQYQTPYPPQQQMQYPPQQQMQYPPQHQMQYSPQQQIQYPPQQQSHNPYFAKEGGPPAYDDALRNNQGASSTKPS</sequence>
<dbReference type="InterPro" id="IPR053891">
    <property type="entry name" value="Shisa_N"/>
</dbReference>
<dbReference type="AlphaFoldDB" id="A0A813WMV1"/>
<dbReference type="PROSITE" id="PS51257">
    <property type="entry name" value="PROKAR_LIPOPROTEIN"/>
    <property type="match status" value="1"/>
</dbReference>
<evidence type="ECO:0000313" key="5">
    <source>
        <dbReference type="EMBL" id="CAF0904377.1"/>
    </source>
</evidence>
<feature type="domain" description="Shisa N-terminal" evidence="3">
    <location>
        <begin position="117"/>
        <end position="161"/>
    </location>
</feature>
<dbReference type="Proteomes" id="UP000663854">
    <property type="component" value="Unassembled WGS sequence"/>
</dbReference>
<dbReference type="Proteomes" id="UP000663870">
    <property type="component" value="Unassembled WGS sequence"/>
</dbReference>
<reference evidence="4" key="1">
    <citation type="submission" date="2021-02" db="EMBL/GenBank/DDBJ databases">
        <authorList>
            <person name="Nowell W R."/>
        </authorList>
    </citation>
    <scope>NUCLEOTIDE SEQUENCE</scope>
</reference>
<feature type="transmembrane region" description="Helical" evidence="2">
    <location>
        <begin position="173"/>
        <end position="191"/>
    </location>
</feature>
<dbReference type="EMBL" id="CAJNOH010000090">
    <property type="protein sequence ID" value="CAF0858139.1"/>
    <property type="molecule type" value="Genomic_DNA"/>
</dbReference>
<evidence type="ECO:0000256" key="2">
    <source>
        <dbReference type="SAM" id="Phobius"/>
    </source>
</evidence>
<feature type="compositionally biased region" description="Polar residues" evidence="1">
    <location>
        <begin position="316"/>
        <end position="327"/>
    </location>
</feature>
<proteinExistence type="predicted"/>
<keyword evidence="2" id="KW-0812">Transmembrane</keyword>
<evidence type="ECO:0000313" key="4">
    <source>
        <dbReference type="EMBL" id="CAF0858139.1"/>
    </source>
</evidence>
<keyword evidence="2" id="KW-1133">Transmembrane helix</keyword>